<comment type="catalytic activity">
    <reaction evidence="5">
        <text>a 1-acyl-sn-glycero-3-phosphate + an acyl-CoA = a 1,2-diacyl-sn-glycero-3-phosphate + CoA</text>
        <dbReference type="Rhea" id="RHEA:19709"/>
        <dbReference type="ChEBI" id="CHEBI:57287"/>
        <dbReference type="ChEBI" id="CHEBI:57970"/>
        <dbReference type="ChEBI" id="CHEBI:58342"/>
        <dbReference type="ChEBI" id="CHEBI:58608"/>
        <dbReference type="EC" id="2.3.1.51"/>
    </reaction>
</comment>
<evidence type="ECO:0000313" key="7">
    <source>
        <dbReference type="Proteomes" id="UP000076858"/>
    </source>
</evidence>
<keyword evidence="5" id="KW-0443">Lipid metabolism</keyword>
<keyword evidence="4 5" id="KW-0012">Acyltransferase</keyword>
<comment type="similarity">
    <text evidence="2 5">Belongs to the 1-acyl-sn-glycerol-3-phosphate acyltransferase family.</text>
</comment>
<keyword evidence="5" id="KW-1208">Phospholipid metabolism</keyword>
<dbReference type="EC" id="2.3.1.51" evidence="5"/>
<evidence type="ECO:0000256" key="3">
    <source>
        <dbReference type="ARBA" id="ARBA00022679"/>
    </source>
</evidence>
<dbReference type="AlphaFoldDB" id="A0A0P5ZK75"/>
<dbReference type="GO" id="GO:0005783">
    <property type="term" value="C:endoplasmic reticulum"/>
    <property type="evidence" value="ECO:0007669"/>
    <property type="project" value="TreeGrafter"/>
</dbReference>
<dbReference type="GO" id="GO:0006654">
    <property type="term" value="P:phosphatidic acid biosynthetic process"/>
    <property type="evidence" value="ECO:0007669"/>
    <property type="project" value="TreeGrafter"/>
</dbReference>
<dbReference type="PANTHER" id="PTHR10434">
    <property type="entry name" value="1-ACYL-SN-GLYCEROL-3-PHOSPHATE ACYLTRANSFERASE"/>
    <property type="match status" value="1"/>
</dbReference>
<protein>
    <recommendedName>
        <fullName evidence="5">1-acyl-sn-glycerol-3-phosphate acyltransferase</fullName>
        <ecNumber evidence="5">2.3.1.51</ecNumber>
    </recommendedName>
</protein>
<evidence type="ECO:0000256" key="2">
    <source>
        <dbReference type="ARBA" id="ARBA00008655"/>
    </source>
</evidence>
<comment type="pathway">
    <text evidence="1">Phospholipid metabolism; CDP-diacylglycerol biosynthesis; CDP-diacylglycerol from sn-glycerol 3-phosphate: step 2/3.</text>
</comment>
<gene>
    <name evidence="6" type="ORF">APZ42_017493</name>
</gene>
<dbReference type="CDD" id="cd07989">
    <property type="entry name" value="LPLAT_AGPAT-like"/>
    <property type="match status" value="1"/>
</dbReference>
<proteinExistence type="inferred from homology"/>
<comment type="caution">
    <text evidence="6">The sequence shown here is derived from an EMBL/GenBank/DDBJ whole genome shotgun (WGS) entry which is preliminary data.</text>
</comment>
<evidence type="ECO:0000256" key="4">
    <source>
        <dbReference type="ARBA" id="ARBA00023315"/>
    </source>
</evidence>
<evidence type="ECO:0000256" key="1">
    <source>
        <dbReference type="ARBA" id="ARBA00004728"/>
    </source>
</evidence>
<dbReference type="InterPro" id="IPR004552">
    <property type="entry name" value="AGP_acyltrans"/>
</dbReference>
<dbReference type="GO" id="GO:0003841">
    <property type="term" value="F:1-acylglycerol-3-phosphate O-acyltransferase activity"/>
    <property type="evidence" value="ECO:0007669"/>
    <property type="project" value="UniProtKB-UniRule"/>
</dbReference>
<keyword evidence="5" id="KW-0594">Phospholipid biosynthesis</keyword>
<keyword evidence="5" id="KW-0444">Lipid biosynthesis</keyword>
<dbReference type="Pfam" id="PF01553">
    <property type="entry name" value="Acyltransferase"/>
    <property type="match status" value="1"/>
</dbReference>
<evidence type="ECO:0000256" key="5">
    <source>
        <dbReference type="RuleBase" id="RU361267"/>
    </source>
</evidence>
<dbReference type="SUPFAM" id="SSF69593">
    <property type="entry name" value="Glycerol-3-phosphate (1)-acyltransferase"/>
    <property type="match status" value="1"/>
</dbReference>
<dbReference type="SMART" id="SM00563">
    <property type="entry name" value="PlsC"/>
    <property type="match status" value="1"/>
</dbReference>
<keyword evidence="7" id="KW-1185">Reference proteome</keyword>
<dbReference type="InterPro" id="IPR002123">
    <property type="entry name" value="Plipid/glycerol_acylTrfase"/>
</dbReference>
<dbReference type="NCBIfam" id="TIGR00530">
    <property type="entry name" value="AGP_acyltrn"/>
    <property type="match status" value="1"/>
</dbReference>
<dbReference type="PANTHER" id="PTHR10434:SF11">
    <property type="entry name" value="1-ACYL-SN-GLYCEROL-3-PHOSPHATE ACYLTRANSFERASE"/>
    <property type="match status" value="1"/>
</dbReference>
<reference evidence="6 7" key="1">
    <citation type="submission" date="2016-03" db="EMBL/GenBank/DDBJ databases">
        <title>EvidentialGene: Evidence-directed Construction of Genes on Genomes.</title>
        <authorList>
            <person name="Gilbert D.G."/>
            <person name="Choi J.-H."/>
            <person name="Mockaitis K."/>
            <person name="Colbourne J."/>
            <person name="Pfrender M."/>
        </authorList>
    </citation>
    <scope>NUCLEOTIDE SEQUENCE [LARGE SCALE GENOMIC DNA]</scope>
    <source>
        <strain evidence="6 7">Xinb3</strain>
        <tissue evidence="6">Complete organism</tissue>
    </source>
</reference>
<name>A0A0P5ZK75_9CRUS</name>
<dbReference type="Proteomes" id="UP000076858">
    <property type="component" value="Unassembled WGS sequence"/>
</dbReference>
<dbReference type="EMBL" id="LRGB01000687">
    <property type="protein sequence ID" value="KZS16868.1"/>
    <property type="molecule type" value="Genomic_DNA"/>
</dbReference>
<dbReference type="OrthoDB" id="202234at2759"/>
<sequence length="285" mass="32483">MFVSWDVLLVSTVVLAIIYETQSWFRYYFRFTLYISVVMLTSVFLIPVAIFRPGNVHNTVIVAYFLGPLLNALLGMKVHLRNPENFVNDGSIICANHQSCLDFLGMITHWPTMERCAAIAKKEVNYIGPFGFVAGLCGTIFIRRNKSHDSHSTMNEAAEQVKQKKLKLWIFPEGTRSGGREMLPFKKGAFYIAINSQLPITPVVYSYYYFLDHKQKRFDPGEIIMTVLPPVSTKGMTIEQLPELMEKVRSAMMEVYRTSSDEIYNANNAQPSSKSLTRRLNTSAH</sequence>
<dbReference type="STRING" id="35525.A0A0P5ZK75"/>
<dbReference type="GO" id="GO:0016020">
    <property type="term" value="C:membrane"/>
    <property type="evidence" value="ECO:0007669"/>
    <property type="project" value="InterPro"/>
</dbReference>
<organism evidence="6 7">
    <name type="scientific">Daphnia magna</name>
    <dbReference type="NCBI Taxonomy" id="35525"/>
    <lineage>
        <taxon>Eukaryota</taxon>
        <taxon>Metazoa</taxon>
        <taxon>Ecdysozoa</taxon>
        <taxon>Arthropoda</taxon>
        <taxon>Crustacea</taxon>
        <taxon>Branchiopoda</taxon>
        <taxon>Diplostraca</taxon>
        <taxon>Cladocera</taxon>
        <taxon>Anomopoda</taxon>
        <taxon>Daphniidae</taxon>
        <taxon>Daphnia</taxon>
    </lineage>
</organism>
<keyword evidence="3 5" id="KW-0808">Transferase</keyword>
<accession>A0A0P5ZK75</accession>
<comment type="domain">
    <text evidence="5">The HXXXXD motif is essential for acyltransferase activity and may constitute the binding site for the phosphate moiety of the glycerol-3-phosphate.</text>
</comment>
<evidence type="ECO:0000313" key="6">
    <source>
        <dbReference type="EMBL" id="KZS16868.1"/>
    </source>
</evidence>